<comment type="caution">
    <text evidence="18">The sequence shown here is derived from an EMBL/GenBank/DDBJ whole genome shotgun (WGS) entry which is preliminary data.</text>
</comment>
<evidence type="ECO:0000313" key="18">
    <source>
        <dbReference type="EMBL" id="CAK6974146.1"/>
    </source>
</evidence>
<evidence type="ECO:0000256" key="4">
    <source>
        <dbReference type="ARBA" id="ARBA00022604"/>
    </source>
</evidence>
<dbReference type="PRINTS" id="PR00503">
    <property type="entry name" value="BROMODOMAIN"/>
</dbReference>
<feature type="compositionally biased region" description="Polar residues" evidence="16">
    <location>
        <begin position="195"/>
        <end position="205"/>
    </location>
</feature>
<feature type="region of interest" description="Disordered" evidence="16">
    <location>
        <begin position="151"/>
        <end position="220"/>
    </location>
</feature>
<feature type="coiled-coil region" evidence="15">
    <location>
        <begin position="98"/>
        <end position="132"/>
    </location>
</feature>
<evidence type="ECO:0000256" key="6">
    <source>
        <dbReference type="ARBA" id="ARBA00022853"/>
    </source>
</evidence>
<evidence type="ECO:0000256" key="11">
    <source>
        <dbReference type="ARBA" id="ARBA00023163"/>
    </source>
</evidence>
<keyword evidence="3" id="KW-0597">Phosphoprotein</keyword>
<evidence type="ECO:0000256" key="12">
    <source>
        <dbReference type="ARBA" id="ARBA00023242"/>
    </source>
</evidence>
<dbReference type="InterPro" id="IPR036427">
    <property type="entry name" value="Bromodomain-like_sf"/>
</dbReference>
<evidence type="ECO:0000313" key="19">
    <source>
        <dbReference type="Proteomes" id="UP001314229"/>
    </source>
</evidence>
<feature type="domain" description="Bromo" evidence="17">
    <location>
        <begin position="668"/>
        <end position="738"/>
    </location>
</feature>
<dbReference type="AlphaFoldDB" id="A0AAV1PUP2"/>
<dbReference type="InterPro" id="IPR037966">
    <property type="entry name" value="Brd8_Bromo_dom"/>
</dbReference>
<dbReference type="GO" id="GO:0005634">
    <property type="term" value="C:nucleus"/>
    <property type="evidence" value="ECO:0007669"/>
    <property type="project" value="UniProtKB-SubCell"/>
</dbReference>
<evidence type="ECO:0000259" key="17">
    <source>
        <dbReference type="PROSITE" id="PS50014"/>
    </source>
</evidence>
<keyword evidence="2" id="KW-1017">Isopeptide bond</keyword>
<dbReference type="Proteomes" id="UP001314229">
    <property type="component" value="Unassembled WGS sequence"/>
</dbReference>
<evidence type="ECO:0000256" key="9">
    <source>
        <dbReference type="ARBA" id="ARBA00023054"/>
    </source>
</evidence>
<dbReference type="Pfam" id="PF00439">
    <property type="entry name" value="Bromodomain"/>
    <property type="match status" value="1"/>
</dbReference>
<gene>
    <name evidence="18" type="ORF">FSCOSCO3_A010541</name>
</gene>
<dbReference type="EMBL" id="CAWUFR010000250">
    <property type="protein sequence ID" value="CAK6974146.1"/>
    <property type="molecule type" value="Genomic_DNA"/>
</dbReference>
<feature type="compositionally biased region" description="Acidic residues" evidence="16">
    <location>
        <begin position="580"/>
        <end position="589"/>
    </location>
</feature>
<dbReference type="SUPFAM" id="SSF47370">
    <property type="entry name" value="Bromodomain"/>
    <property type="match status" value="1"/>
</dbReference>
<evidence type="ECO:0000256" key="2">
    <source>
        <dbReference type="ARBA" id="ARBA00022499"/>
    </source>
</evidence>
<feature type="compositionally biased region" description="Basic and acidic residues" evidence="16">
    <location>
        <begin position="570"/>
        <end position="579"/>
    </location>
</feature>
<keyword evidence="6" id="KW-0156">Chromatin regulator</keyword>
<dbReference type="CDD" id="cd05507">
    <property type="entry name" value="Bromo_brd8_like"/>
    <property type="match status" value="1"/>
</dbReference>
<dbReference type="Gene3D" id="1.20.920.10">
    <property type="entry name" value="Bromodomain-like"/>
    <property type="match status" value="1"/>
</dbReference>
<evidence type="ECO:0000256" key="13">
    <source>
        <dbReference type="ARBA" id="ARBA00070695"/>
    </source>
</evidence>
<keyword evidence="11" id="KW-0804">Transcription</keyword>
<dbReference type="InterPro" id="IPR001487">
    <property type="entry name" value="Bromodomain"/>
</dbReference>
<evidence type="ECO:0000256" key="3">
    <source>
        <dbReference type="ARBA" id="ARBA00022553"/>
    </source>
</evidence>
<keyword evidence="9 15" id="KW-0175">Coiled coil</keyword>
<keyword evidence="7" id="KW-0007">Acetylation</keyword>
<sequence>MASGIGKHKILNVGPTEPWSVREKLCLASSVMRSGDQNWVSVSRAIKPFSEPGRPPDWFSQKHCASQYSELLEATEAPKRKRGEKGEVVETIEDVIVRRLTTERIEELKKLLRDTQEQYRKLKKEVDLIQTGHMDSQLKDLWAEITLKKKQDEEEAEQKRKATETAYQARQAVKNTPKRVPSVTVRSPLGASPPTMDSQTDSSVATPPMDTGSVTSDDTSIHPVAQGVGVFLPATEAPGPKDGGLAALVEDSPQKRLLAQKSTPPPSPLLSELLKKGNLISASPRLVADGDSTGSLTNGVQTATAATPLPTGHEVITAMFKNLKNRTGYIIPLNRAPMFSVTLFKETISLLLLPCFICACVLMYSFLCLSAEGEAVVKTELSEETGLVEEDLVAVSYMGDELDLETVGDIIAIIEEKVDDSVEALDAAAVEAALSLCEEAVSEGHTLPGPWETQELKASDPTPPVQDSDPTQESQDVAVMAAPTSAGLDTQNQADTKREQQLKGNCEGPEVTGSDVTSSVTSDDGATGCEVTEEGKVATEATVKSEVEEWSQPEPNPPCLDSEDSSVSGKESKEVKEEEAGSEGDPEEGMELKEDCGEGEGPYLSEVERAASESEDGYGPASQRYTADSLASSPASSSQLSTCGEDQEAVQAQKIWKKAIMLVWRAAANHRYASVFLQPVSDDIAPGYHSIVHRPMDLSAIKKNIESGVIRTTAEFQRDIMLMFQNAVMYNSSDHDVYHMALEMQRDVLEHVQQFLATQLIMQTSESAISAKSLRGREGNRKPGEPAEKDGGTRGRRSAMEADLKMKK</sequence>
<feature type="compositionally biased region" description="Low complexity" evidence="16">
    <location>
        <begin position="629"/>
        <end position="641"/>
    </location>
</feature>
<accession>A0AAV1PUP2</accession>
<keyword evidence="8" id="KW-0805">Transcription regulation</keyword>
<reference evidence="18 19" key="1">
    <citation type="submission" date="2024-01" db="EMBL/GenBank/DDBJ databases">
        <authorList>
            <person name="Alioto T."/>
            <person name="Alioto T."/>
            <person name="Gomez Garrido J."/>
        </authorList>
    </citation>
    <scope>NUCLEOTIDE SEQUENCE [LARGE SCALE GENOMIC DNA]</scope>
</reference>
<protein>
    <recommendedName>
        <fullName evidence="13">Bromodomain-containing protein 8</fullName>
    </recommendedName>
</protein>
<feature type="compositionally biased region" description="Basic and acidic residues" evidence="16">
    <location>
        <begin position="533"/>
        <end position="547"/>
    </location>
</feature>
<feature type="region of interest" description="Disordered" evidence="16">
    <location>
        <begin position="444"/>
        <end position="642"/>
    </location>
</feature>
<keyword evidence="19" id="KW-1185">Reference proteome</keyword>
<evidence type="ECO:0000256" key="15">
    <source>
        <dbReference type="SAM" id="Coils"/>
    </source>
</evidence>
<evidence type="ECO:0000256" key="5">
    <source>
        <dbReference type="ARBA" id="ARBA00022843"/>
    </source>
</evidence>
<keyword evidence="10 14" id="KW-0103">Bromodomain</keyword>
<evidence type="ECO:0000256" key="8">
    <source>
        <dbReference type="ARBA" id="ARBA00023015"/>
    </source>
</evidence>
<dbReference type="FunFam" id="1.20.920.10:FF:000016">
    <property type="entry name" value="bromodomain-containing protein 8 isoform X1"/>
    <property type="match status" value="1"/>
</dbReference>
<name>A0AAV1PUP2_SCOSC</name>
<dbReference type="PROSITE" id="PS50014">
    <property type="entry name" value="BROMODOMAIN_2"/>
    <property type="match status" value="1"/>
</dbReference>
<feature type="compositionally biased region" description="Basic and acidic residues" evidence="16">
    <location>
        <begin position="151"/>
        <end position="163"/>
    </location>
</feature>
<organism evidence="18 19">
    <name type="scientific">Scomber scombrus</name>
    <name type="common">Atlantic mackerel</name>
    <name type="synonym">Scomber vernalis</name>
    <dbReference type="NCBI Taxonomy" id="13677"/>
    <lineage>
        <taxon>Eukaryota</taxon>
        <taxon>Metazoa</taxon>
        <taxon>Chordata</taxon>
        <taxon>Craniata</taxon>
        <taxon>Vertebrata</taxon>
        <taxon>Euteleostomi</taxon>
        <taxon>Actinopterygii</taxon>
        <taxon>Neopterygii</taxon>
        <taxon>Teleostei</taxon>
        <taxon>Neoteleostei</taxon>
        <taxon>Acanthomorphata</taxon>
        <taxon>Pelagiaria</taxon>
        <taxon>Scombriformes</taxon>
        <taxon>Scombridae</taxon>
        <taxon>Scomber</taxon>
    </lineage>
</organism>
<evidence type="ECO:0000256" key="10">
    <source>
        <dbReference type="ARBA" id="ARBA00023117"/>
    </source>
</evidence>
<feature type="compositionally biased region" description="Low complexity" evidence="16">
    <location>
        <begin position="511"/>
        <end position="528"/>
    </location>
</feature>
<keyword evidence="12" id="KW-0539">Nucleus</keyword>
<dbReference type="GO" id="GO:0006325">
    <property type="term" value="P:chromatin organization"/>
    <property type="evidence" value="ECO:0007669"/>
    <property type="project" value="UniProtKB-KW"/>
</dbReference>
<evidence type="ECO:0000256" key="7">
    <source>
        <dbReference type="ARBA" id="ARBA00022990"/>
    </source>
</evidence>
<keyword evidence="4" id="KW-0341">Growth regulation</keyword>
<evidence type="ECO:0000256" key="14">
    <source>
        <dbReference type="PROSITE-ProRule" id="PRU00035"/>
    </source>
</evidence>
<proteinExistence type="predicted"/>
<dbReference type="GO" id="GO:0035267">
    <property type="term" value="C:NuA4 histone acetyltransferase complex"/>
    <property type="evidence" value="ECO:0007669"/>
    <property type="project" value="TreeGrafter"/>
</dbReference>
<dbReference type="PANTHER" id="PTHR15398">
    <property type="entry name" value="BROMODOMAIN-CONTAINING PROTEIN 8"/>
    <property type="match status" value="1"/>
</dbReference>
<keyword evidence="5" id="KW-0832">Ubl conjugation</keyword>
<comment type="subcellular location">
    <subcellularLocation>
        <location evidence="1">Nucleus</location>
    </subcellularLocation>
</comment>
<dbReference type="PANTHER" id="PTHR15398:SF4">
    <property type="entry name" value="BROMODOMAIN-CONTAINING PROTEIN 8 ISOFORM X1"/>
    <property type="match status" value="1"/>
</dbReference>
<feature type="compositionally biased region" description="Basic and acidic residues" evidence="16">
    <location>
        <begin position="775"/>
        <end position="808"/>
    </location>
</feature>
<evidence type="ECO:0000256" key="16">
    <source>
        <dbReference type="SAM" id="MobiDB-lite"/>
    </source>
</evidence>
<evidence type="ECO:0000256" key="1">
    <source>
        <dbReference type="ARBA" id="ARBA00004123"/>
    </source>
</evidence>
<dbReference type="SMART" id="SM00297">
    <property type="entry name" value="BROMO"/>
    <property type="match status" value="1"/>
</dbReference>
<feature type="region of interest" description="Disordered" evidence="16">
    <location>
        <begin position="770"/>
        <end position="808"/>
    </location>
</feature>